<dbReference type="InterPro" id="IPR007395">
    <property type="entry name" value="Zn_peptidase_2"/>
</dbReference>
<reference evidence="2 3" key="1">
    <citation type="submission" date="2019-02" db="EMBL/GenBank/DDBJ databases">
        <title>Deep-cultivation of Planctomycetes and their phenomic and genomic characterization uncovers novel biology.</title>
        <authorList>
            <person name="Wiegand S."/>
            <person name="Jogler M."/>
            <person name="Boedeker C."/>
            <person name="Pinto D."/>
            <person name="Vollmers J."/>
            <person name="Rivas-Marin E."/>
            <person name="Kohn T."/>
            <person name="Peeters S.H."/>
            <person name="Heuer A."/>
            <person name="Rast P."/>
            <person name="Oberbeckmann S."/>
            <person name="Bunk B."/>
            <person name="Jeske O."/>
            <person name="Meyerdierks A."/>
            <person name="Storesund J.E."/>
            <person name="Kallscheuer N."/>
            <person name="Luecker S."/>
            <person name="Lage O.M."/>
            <person name="Pohl T."/>
            <person name="Merkel B.J."/>
            <person name="Hornburger P."/>
            <person name="Mueller R.-W."/>
            <person name="Bruemmer F."/>
            <person name="Labrenz M."/>
            <person name="Spormann A.M."/>
            <person name="Op Den Camp H."/>
            <person name="Overmann J."/>
            <person name="Amann R."/>
            <person name="Jetten M.S.M."/>
            <person name="Mascher T."/>
            <person name="Medema M.H."/>
            <person name="Devos D.P."/>
            <person name="Kaster A.-K."/>
            <person name="Ovreas L."/>
            <person name="Rohde M."/>
            <person name="Galperin M.Y."/>
            <person name="Jogler C."/>
        </authorList>
    </citation>
    <scope>NUCLEOTIDE SEQUENCE [LARGE SCALE GENOMIC DNA]</scope>
    <source>
        <strain evidence="2 3">Pan54</strain>
    </source>
</reference>
<dbReference type="EMBL" id="SJPG01000001">
    <property type="protein sequence ID" value="TWT63837.1"/>
    <property type="molecule type" value="Genomic_DNA"/>
</dbReference>
<feature type="transmembrane region" description="Helical" evidence="1">
    <location>
        <begin position="131"/>
        <end position="161"/>
    </location>
</feature>
<dbReference type="PANTHER" id="PTHR36434:SF1">
    <property type="entry name" value="MEMBRANE PROTEASE YUGP-RELATED"/>
    <property type="match status" value="1"/>
</dbReference>
<keyword evidence="1" id="KW-1133">Transmembrane helix</keyword>
<name>A0A5C5XKT8_9PLAN</name>
<evidence type="ECO:0000313" key="2">
    <source>
        <dbReference type="EMBL" id="TWT63837.1"/>
    </source>
</evidence>
<keyword evidence="1" id="KW-0472">Membrane</keyword>
<proteinExistence type="predicted"/>
<evidence type="ECO:0000256" key="1">
    <source>
        <dbReference type="SAM" id="Phobius"/>
    </source>
</evidence>
<keyword evidence="1" id="KW-0812">Transmembrane</keyword>
<organism evidence="2 3">
    <name type="scientific">Rubinisphaera italica</name>
    <dbReference type="NCBI Taxonomy" id="2527969"/>
    <lineage>
        <taxon>Bacteria</taxon>
        <taxon>Pseudomonadati</taxon>
        <taxon>Planctomycetota</taxon>
        <taxon>Planctomycetia</taxon>
        <taxon>Planctomycetales</taxon>
        <taxon>Planctomycetaceae</taxon>
        <taxon>Rubinisphaera</taxon>
    </lineage>
</organism>
<dbReference type="RefSeq" id="WP_146505613.1">
    <property type="nucleotide sequence ID" value="NZ_SJPG01000001.1"/>
</dbReference>
<gene>
    <name evidence="2" type="ORF">Pan54_45960</name>
</gene>
<dbReference type="PANTHER" id="PTHR36434">
    <property type="entry name" value="MEMBRANE PROTEASE YUGP-RELATED"/>
    <property type="match status" value="1"/>
</dbReference>
<comment type="caution">
    <text evidence="2">The sequence shown here is derived from an EMBL/GenBank/DDBJ whole genome shotgun (WGS) entry which is preliminary data.</text>
</comment>
<feature type="transmembrane region" description="Helical" evidence="1">
    <location>
        <begin position="6"/>
        <end position="23"/>
    </location>
</feature>
<dbReference type="Pfam" id="PF04298">
    <property type="entry name" value="Zn_peptidase_2"/>
    <property type="match status" value="1"/>
</dbReference>
<accession>A0A5C5XKT8</accession>
<keyword evidence="3" id="KW-1185">Reference proteome</keyword>
<dbReference type="OrthoDB" id="9784298at2"/>
<feature type="transmembrane region" description="Helical" evidence="1">
    <location>
        <begin position="199"/>
        <end position="221"/>
    </location>
</feature>
<evidence type="ECO:0000313" key="3">
    <source>
        <dbReference type="Proteomes" id="UP000316095"/>
    </source>
</evidence>
<dbReference type="Proteomes" id="UP000316095">
    <property type="component" value="Unassembled WGS sequence"/>
</dbReference>
<sequence length="226" mass="24316">MYGYFGLMIFTAPAILLMMWAQYRVKSSFANGLRVPTRISGAAAARHILDINGLQSIDVVETPGQLSDHYDPREKVVRLSHDVYQGHSASSVGIAAHEVGHAIQDAENYGPLVIRNAAVPAAQYGGTAFSILLILGILLHSIHLILLGIVLYGGLVFFQLINLPVEFDASNRAKQILADTGMVDTDGAAAVNSVLNSAAWTYVAATLQSVLTLAYYLMIFAGGRRD</sequence>
<protein>
    <submittedName>
        <fullName evidence="2">Putative neutral zinc metallopeptidase</fullName>
    </submittedName>
</protein>
<dbReference type="AlphaFoldDB" id="A0A5C5XKT8"/>